<keyword evidence="1" id="KW-1133">Transmembrane helix</keyword>
<reference evidence="2" key="2">
    <citation type="submission" date="2023-04" db="EMBL/GenBank/DDBJ databases">
        <authorList>
            <person name="Bruccoleri R.E."/>
            <person name="Oakeley E.J."/>
            <person name="Faust A.-M."/>
            <person name="Dessus-Babus S."/>
            <person name="Altorfer M."/>
            <person name="Burckhardt D."/>
            <person name="Oertli M."/>
            <person name="Naumann U."/>
            <person name="Petersen F."/>
            <person name="Wong J."/>
        </authorList>
    </citation>
    <scope>NUCLEOTIDE SEQUENCE</scope>
    <source>
        <strain evidence="2">GSM-AAB239-AS_SAM_17_03QT</strain>
        <tissue evidence="2">Leaf</tissue>
    </source>
</reference>
<name>A0AAX6E2V2_IRIPA</name>
<proteinExistence type="predicted"/>
<accession>A0AAX6E2V2</accession>
<organism evidence="2 3">
    <name type="scientific">Iris pallida</name>
    <name type="common">Sweet iris</name>
    <dbReference type="NCBI Taxonomy" id="29817"/>
    <lineage>
        <taxon>Eukaryota</taxon>
        <taxon>Viridiplantae</taxon>
        <taxon>Streptophyta</taxon>
        <taxon>Embryophyta</taxon>
        <taxon>Tracheophyta</taxon>
        <taxon>Spermatophyta</taxon>
        <taxon>Magnoliopsida</taxon>
        <taxon>Liliopsida</taxon>
        <taxon>Asparagales</taxon>
        <taxon>Iridaceae</taxon>
        <taxon>Iridoideae</taxon>
        <taxon>Irideae</taxon>
        <taxon>Iris</taxon>
    </lineage>
</organism>
<dbReference type="AlphaFoldDB" id="A0AAX6E2V2"/>
<evidence type="ECO:0000313" key="3">
    <source>
        <dbReference type="Proteomes" id="UP001140949"/>
    </source>
</evidence>
<dbReference type="Proteomes" id="UP001140949">
    <property type="component" value="Unassembled WGS sequence"/>
</dbReference>
<evidence type="ECO:0000256" key="1">
    <source>
        <dbReference type="SAM" id="Phobius"/>
    </source>
</evidence>
<protein>
    <submittedName>
        <fullName evidence="2">Uncharacterized protein</fullName>
    </submittedName>
</protein>
<keyword evidence="3" id="KW-1185">Reference proteome</keyword>
<feature type="transmembrane region" description="Helical" evidence="1">
    <location>
        <begin position="20"/>
        <end position="44"/>
    </location>
</feature>
<keyword evidence="1" id="KW-0812">Transmembrane</keyword>
<gene>
    <name evidence="2" type="ORF">M6B38_213080</name>
</gene>
<dbReference type="EMBL" id="JANAVB010040345">
    <property type="protein sequence ID" value="KAJ6798283.1"/>
    <property type="molecule type" value="Genomic_DNA"/>
</dbReference>
<keyword evidence="1" id="KW-0472">Membrane</keyword>
<evidence type="ECO:0000313" key="2">
    <source>
        <dbReference type="EMBL" id="KAJ6798283.1"/>
    </source>
</evidence>
<sequence>MAGKGTSWRLDRILRRIPAWITVAMFQVRFLGSIYSLTICTYYWT</sequence>
<comment type="caution">
    <text evidence="2">The sequence shown here is derived from an EMBL/GenBank/DDBJ whole genome shotgun (WGS) entry which is preliminary data.</text>
</comment>
<reference evidence="2" key="1">
    <citation type="journal article" date="2023" name="GigaByte">
        <title>Genome assembly of the bearded iris, Iris pallida Lam.</title>
        <authorList>
            <person name="Bruccoleri R.E."/>
            <person name="Oakeley E.J."/>
            <person name="Faust A.M.E."/>
            <person name="Altorfer M."/>
            <person name="Dessus-Babus S."/>
            <person name="Burckhardt D."/>
            <person name="Oertli M."/>
            <person name="Naumann U."/>
            <person name="Petersen F."/>
            <person name="Wong J."/>
        </authorList>
    </citation>
    <scope>NUCLEOTIDE SEQUENCE</scope>
    <source>
        <strain evidence="2">GSM-AAB239-AS_SAM_17_03QT</strain>
    </source>
</reference>